<reference evidence="1" key="1">
    <citation type="submission" date="2022-04" db="EMBL/GenBank/DDBJ databases">
        <title>Genome of the entomopathogenic fungus Entomophthora muscae.</title>
        <authorList>
            <person name="Elya C."/>
            <person name="Lovett B.R."/>
            <person name="Lee E."/>
            <person name="Macias A.M."/>
            <person name="Hajek A.E."/>
            <person name="De Bivort B.L."/>
            <person name="Kasson M.T."/>
            <person name="De Fine Licht H.H."/>
            <person name="Stajich J.E."/>
        </authorList>
    </citation>
    <scope>NUCLEOTIDE SEQUENCE</scope>
    <source>
        <strain evidence="1">Berkeley</strain>
    </source>
</reference>
<dbReference type="EMBL" id="QTSX02005841">
    <property type="protein sequence ID" value="KAJ9056962.1"/>
    <property type="molecule type" value="Genomic_DNA"/>
</dbReference>
<sequence length="107" mass="11939">MSSSDSKTSKFVQYRDACDEELSHYPFLARAEALTGVNKVYLVGSVVSVFALMVFLNYAGSLLTNLLGWIYPGKNHLDVNLTALAYASFKAIETADKADDTQWLTYW</sequence>
<comment type="caution">
    <text evidence="1">The sequence shown here is derived from an EMBL/GenBank/DDBJ whole genome shotgun (WGS) entry which is preliminary data.</text>
</comment>
<protein>
    <submittedName>
        <fullName evidence="1">ER membrane protein DP1/Yop1</fullName>
    </submittedName>
</protein>
<keyword evidence="2" id="KW-1185">Reference proteome</keyword>
<dbReference type="Proteomes" id="UP001165960">
    <property type="component" value="Unassembled WGS sequence"/>
</dbReference>
<proteinExistence type="predicted"/>
<accession>A0ACC2S3J1</accession>
<evidence type="ECO:0000313" key="1">
    <source>
        <dbReference type="EMBL" id="KAJ9056962.1"/>
    </source>
</evidence>
<evidence type="ECO:0000313" key="2">
    <source>
        <dbReference type="Proteomes" id="UP001165960"/>
    </source>
</evidence>
<name>A0ACC2S3J1_9FUNG</name>
<organism evidence="1 2">
    <name type="scientific">Entomophthora muscae</name>
    <dbReference type="NCBI Taxonomy" id="34485"/>
    <lineage>
        <taxon>Eukaryota</taxon>
        <taxon>Fungi</taxon>
        <taxon>Fungi incertae sedis</taxon>
        <taxon>Zoopagomycota</taxon>
        <taxon>Entomophthoromycotina</taxon>
        <taxon>Entomophthoromycetes</taxon>
        <taxon>Entomophthorales</taxon>
        <taxon>Entomophthoraceae</taxon>
        <taxon>Entomophthora</taxon>
    </lineage>
</organism>
<gene>
    <name evidence="1" type="primary">YOP1_2</name>
    <name evidence="1" type="ORF">DSO57_1026987</name>
</gene>